<gene>
    <name evidence="1" type="ORF">LDG_7040</name>
</gene>
<dbReference type="EMBL" id="JH413822">
    <property type="protein sequence ID" value="EHL30894.1"/>
    <property type="molecule type" value="Genomic_DNA"/>
</dbReference>
<name>G9EP59_9GAMM</name>
<evidence type="ECO:0000313" key="1">
    <source>
        <dbReference type="EMBL" id="EHL30894.1"/>
    </source>
</evidence>
<reference evidence="1 2" key="1">
    <citation type="journal article" date="2011" name="BMC Genomics">
        <title>Insight into cross-talk between intra-amoebal pathogens.</title>
        <authorList>
            <person name="Gimenez G."/>
            <person name="Bertelli C."/>
            <person name="Moliner C."/>
            <person name="Robert C."/>
            <person name="Raoult D."/>
            <person name="Fournier P.E."/>
            <person name="Greub G."/>
        </authorList>
    </citation>
    <scope>NUCLEOTIDE SEQUENCE [LARGE SCALE GENOMIC DNA]</scope>
    <source>
        <strain evidence="1 2">LLAP12</strain>
    </source>
</reference>
<sequence length="38" mass="4375">MLSLDKQNKHIIPKLHNKIEASTIKMKQQTSKIQSLSN</sequence>
<evidence type="ECO:0000313" key="2">
    <source>
        <dbReference type="Proteomes" id="UP000002770"/>
    </source>
</evidence>
<accession>G9EP59</accession>
<keyword evidence="2" id="KW-1185">Reference proteome</keyword>
<dbReference type="Proteomes" id="UP000002770">
    <property type="component" value="Unassembled WGS sequence"/>
</dbReference>
<protein>
    <submittedName>
        <fullName evidence="1">Uncharacterized protein</fullName>
    </submittedName>
</protein>
<dbReference type="AlphaFoldDB" id="G9EP59"/>
<dbReference type="HOGENOM" id="CLU_3329475_0_0_6"/>
<proteinExistence type="predicted"/>
<organism evidence="1 2">
    <name type="scientific">Legionella drancourtii LLAP12</name>
    <dbReference type="NCBI Taxonomy" id="658187"/>
    <lineage>
        <taxon>Bacteria</taxon>
        <taxon>Pseudomonadati</taxon>
        <taxon>Pseudomonadota</taxon>
        <taxon>Gammaproteobacteria</taxon>
        <taxon>Legionellales</taxon>
        <taxon>Legionellaceae</taxon>
        <taxon>Legionella</taxon>
    </lineage>
</organism>
<dbReference type="InParanoid" id="G9EP59"/>